<reference evidence="2" key="2">
    <citation type="journal article" date="2017" name="J. Anim. Genet.">
        <title>Multiple reference genome sequences of hot pepper reveal the massive evolution of plant disease resistance genes by retroduplication.</title>
        <authorList>
            <person name="Kim S."/>
            <person name="Park J."/>
            <person name="Yeom S.-I."/>
            <person name="Kim Y.-M."/>
            <person name="Seo E."/>
            <person name="Kim K.-T."/>
            <person name="Kim M.-S."/>
            <person name="Lee J.M."/>
            <person name="Cheong K."/>
            <person name="Shin H.-S."/>
            <person name="Kim S.-B."/>
            <person name="Han K."/>
            <person name="Lee J."/>
            <person name="Park M."/>
            <person name="Lee H.-A."/>
            <person name="Lee H.-Y."/>
            <person name="Lee Y."/>
            <person name="Oh S."/>
            <person name="Lee J.H."/>
            <person name="Choi E."/>
            <person name="Choi E."/>
            <person name="Lee S.E."/>
            <person name="Jeon J."/>
            <person name="Kim H."/>
            <person name="Choi G."/>
            <person name="Song H."/>
            <person name="Lee J."/>
            <person name="Lee S.-C."/>
            <person name="Kwon J.-K."/>
            <person name="Lee H.-Y."/>
            <person name="Koo N."/>
            <person name="Hong Y."/>
            <person name="Kim R.W."/>
            <person name="Kang W.-H."/>
            <person name="Huh J.H."/>
            <person name="Kang B.-C."/>
            <person name="Yang T.-J."/>
            <person name="Lee Y.-H."/>
            <person name="Bennetzen J.L."/>
            <person name="Choi D."/>
        </authorList>
    </citation>
    <scope>NUCLEOTIDE SEQUENCE [LARGE SCALE GENOMIC DNA]</scope>
    <source>
        <strain evidence="2">cv. PBC81</strain>
    </source>
</reference>
<organism evidence="1 2">
    <name type="scientific">Capsicum baccatum</name>
    <name type="common">Peruvian pepper</name>
    <dbReference type="NCBI Taxonomy" id="33114"/>
    <lineage>
        <taxon>Eukaryota</taxon>
        <taxon>Viridiplantae</taxon>
        <taxon>Streptophyta</taxon>
        <taxon>Embryophyta</taxon>
        <taxon>Tracheophyta</taxon>
        <taxon>Spermatophyta</taxon>
        <taxon>Magnoliopsida</taxon>
        <taxon>eudicotyledons</taxon>
        <taxon>Gunneridae</taxon>
        <taxon>Pentapetalae</taxon>
        <taxon>asterids</taxon>
        <taxon>lamiids</taxon>
        <taxon>Solanales</taxon>
        <taxon>Solanaceae</taxon>
        <taxon>Solanoideae</taxon>
        <taxon>Capsiceae</taxon>
        <taxon>Capsicum</taxon>
    </lineage>
</organism>
<gene>
    <name evidence="1" type="ORF">CQW23_29812</name>
</gene>
<dbReference type="EMBL" id="MLFT02000032">
    <property type="protein sequence ID" value="PHT30591.1"/>
    <property type="molecule type" value="Genomic_DNA"/>
</dbReference>
<keyword evidence="2" id="KW-1185">Reference proteome</keyword>
<sequence length="182" mass="21637">MSRKILDMRGFEVLGFLHDKNDLTDKFDSICEIPMGVEEILRNAEFPIFKKVKVNDNHESHHEFHHESPLHLRQKFIKVVDKITHEAKEKEKSEDLWYFLRTHTPDYVDKHEKNIKLIEQEFEKFLIDGFGEPVKHFVRFDYERVQRPQSVKEGGYTGELSEALRPLDPTNPVEDAIKNYFP</sequence>
<dbReference type="OrthoDB" id="1248979at2759"/>
<proteinExistence type="predicted"/>
<accession>A0A2G2VC68</accession>
<dbReference type="AlphaFoldDB" id="A0A2G2VC68"/>
<protein>
    <submittedName>
        <fullName evidence="1">Uncharacterized protein</fullName>
    </submittedName>
</protein>
<comment type="caution">
    <text evidence="1">The sequence shown here is derived from an EMBL/GenBank/DDBJ whole genome shotgun (WGS) entry which is preliminary data.</text>
</comment>
<dbReference type="Proteomes" id="UP000224567">
    <property type="component" value="Unassembled WGS sequence"/>
</dbReference>
<name>A0A2G2VC68_CAPBA</name>
<evidence type="ECO:0000313" key="2">
    <source>
        <dbReference type="Proteomes" id="UP000224567"/>
    </source>
</evidence>
<reference evidence="1 2" key="1">
    <citation type="journal article" date="2017" name="Genome Biol.">
        <title>New reference genome sequences of hot pepper reveal the massive evolution of plant disease-resistance genes by retroduplication.</title>
        <authorList>
            <person name="Kim S."/>
            <person name="Park J."/>
            <person name="Yeom S.I."/>
            <person name="Kim Y.M."/>
            <person name="Seo E."/>
            <person name="Kim K.T."/>
            <person name="Kim M.S."/>
            <person name="Lee J.M."/>
            <person name="Cheong K."/>
            <person name="Shin H.S."/>
            <person name="Kim S.B."/>
            <person name="Han K."/>
            <person name="Lee J."/>
            <person name="Park M."/>
            <person name="Lee H.A."/>
            <person name="Lee H.Y."/>
            <person name="Lee Y."/>
            <person name="Oh S."/>
            <person name="Lee J.H."/>
            <person name="Choi E."/>
            <person name="Choi E."/>
            <person name="Lee S.E."/>
            <person name="Jeon J."/>
            <person name="Kim H."/>
            <person name="Choi G."/>
            <person name="Song H."/>
            <person name="Lee J."/>
            <person name="Lee S.C."/>
            <person name="Kwon J.K."/>
            <person name="Lee H.Y."/>
            <person name="Koo N."/>
            <person name="Hong Y."/>
            <person name="Kim R.W."/>
            <person name="Kang W.H."/>
            <person name="Huh J.H."/>
            <person name="Kang B.C."/>
            <person name="Yang T.J."/>
            <person name="Lee Y.H."/>
            <person name="Bennetzen J.L."/>
            <person name="Choi D."/>
        </authorList>
    </citation>
    <scope>NUCLEOTIDE SEQUENCE [LARGE SCALE GENOMIC DNA]</scope>
    <source>
        <strain evidence="2">cv. PBC81</strain>
    </source>
</reference>
<evidence type="ECO:0000313" key="1">
    <source>
        <dbReference type="EMBL" id="PHT30591.1"/>
    </source>
</evidence>
<dbReference type="Gene3D" id="3.40.30.10">
    <property type="entry name" value="Glutaredoxin"/>
    <property type="match status" value="1"/>
</dbReference>